<evidence type="ECO:0000259" key="13">
    <source>
        <dbReference type="PROSITE" id="PS50885"/>
    </source>
</evidence>
<dbReference type="InterPro" id="IPR005467">
    <property type="entry name" value="His_kinase_dom"/>
</dbReference>
<dbReference type="CDD" id="cd06225">
    <property type="entry name" value="HAMP"/>
    <property type="match status" value="1"/>
</dbReference>
<dbReference type="Pfam" id="PF00512">
    <property type="entry name" value="HisKA"/>
    <property type="match status" value="1"/>
</dbReference>
<dbReference type="AlphaFoldDB" id="A0A1F5Z5W5"/>
<sequence length="433" mass="47457">MINYKSVRFRLTFWYSAAFFLAMAVIFVAFYLITKQVLLSHTDASIISHSKSIVEAVGQGSMSMNLSVEYSETPGMLIIVSDPYGKIISNSQSLGPYAVVLSDLLEKSANIIKPTFTDRTVGSIPLRLGIFPVTKDQVATGLVLIGHPNDVVANSLHTLTLTLLLVYFGLLIPTICGGLLLARGAMAPIIETSNKLKKLSSRNLQERVQSSGTGDEVEELTDTFNNLLDRLSQAFDRERQFIGDVAHELKTPISTLRSEIEVSLSRDRPKDEYKKVLAGTLVDVDKLTNTLKNVLDLAWSEADHPALYRESYDLSELIIELKDLVIKMGERKNITISGTIEKDIMGAGKREKIFRALLNILDNAIKFSPVGGKITLSLKSADQNAVIKIRDTGSGIAPVDLPHIFERFYRGSKTAKVLGSGLGLAIASSIISI</sequence>
<reference evidence="14 15" key="1">
    <citation type="journal article" date="2016" name="Nat. Commun.">
        <title>Thousands of microbial genomes shed light on interconnected biogeochemical processes in an aquifer system.</title>
        <authorList>
            <person name="Anantharaman K."/>
            <person name="Brown C.T."/>
            <person name="Hug L.A."/>
            <person name="Sharon I."/>
            <person name="Castelle C.J."/>
            <person name="Probst A.J."/>
            <person name="Thomas B.C."/>
            <person name="Singh A."/>
            <person name="Wilkins M.J."/>
            <person name="Karaoz U."/>
            <person name="Brodie E.L."/>
            <person name="Williams K.H."/>
            <person name="Hubbard S.S."/>
            <person name="Banfield J.F."/>
        </authorList>
    </citation>
    <scope>NUCLEOTIDE SEQUENCE [LARGE SCALE GENOMIC DNA]</scope>
</reference>
<keyword evidence="8 11" id="KW-1133">Transmembrane helix</keyword>
<evidence type="ECO:0000256" key="2">
    <source>
        <dbReference type="ARBA" id="ARBA00004370"/>
    </source>
</evidence>
<keyword evidence="10 11" id="KW-0472">Membrane</keyword>
<feature type="transmembrane region" description="Helical" evidence="11">
    <location>
        <begin position="12"/>
        <end position="33"/>
    </location>
</feature>
<dbReference type="STRING" id="1798377.A2872_03240"/>
<organism evidence="14 15">
    <name type="scientific">Candidatus Gottesmanbacteria bacterium RIFCSPHIGHO2_01_FULL_42_12</name>
    <dbReference type="NCBI Taxonomy" id="1798377"/>
    <lineage>
        <taxon>Bacteria</taxon>
        <taxon>Candidatus Gottesmaniibacteriota</taxon>
    </lineage>
</organism>
<name>A0A1F5Z5W5_9BACT</name>
<dbReference type="InterPro" id="IPR004358">
    <property type="entry name" value="Sig_transdc_His_kin-like_C"/>
</dbReference>
<comment type="catalytic activity">
    <reaction evidence="1">
        <text>ATP + protein L-histidine = ADP + protein N-phospho-L-histidine.</text>
        <dbReference type="EC" id="2.7.13.3"/>
    </reaction>
</comment>
<dbReference type="CDD" id="cd00082">
    <property type="entry name" value="HisKA"/>
    <property type="match status" value="1"/>
</dbReference>
<comment type="subcellular location">
    <subcellularLocation>
        <location evidence="2">Membrane</location>
    </subcellularLocation>
</comment>
<dbReference type="PANTHER" id="PTHR45436:SF5">
    <property type="entry name" value="SENSOR HISTIDINE KINASE TRCS"/>
    <property type="match status" value="1"/>
</dbReference>
<dbReference type="Gene3D" id="6.10.340.10">
    <property type="match status" value="1"/>
</dbReference>
<keyword evidence="7" id="KW-0418">Kinase</keyword>
<dbReference type="InterPro" id="IPR003660">
    <property type="entry name" value="HAMP_dom"/>
</dbReference>
<evidence type="ECO:0000256" key="7">
    <source>
        <dbReference type="ARBA" id="ARBA00022777"/>
    </source>
</evidence>
<evidence type="ECO:0000256" key="11">
    <source>
        <dbReference type="SAM" id="Phobius"/>
    </source>
</evidence>
<dbReference type="EMBL" id="MFJG01000001">
    <property type="protein sequence ID" value="OGG07829.1"/>
    <property type="molecule type" value="Genomic_DNA"/>
</dbReference>
<evidence type="ECO:0000256" key="1">
    <source>
        <dbReference type="ARBA" id="ARBA00000085"/>
    </source>
</evidence>
<dbReference type="PANTHER" id="PTHR45436">
    <property type="entry name" value="SENSOR HISTIDINE KINASE YKOH"/>
    <property type="match status" value="1"/>
</dbReference>
<dbReference type="Gene3D" id="3.30.565.10">
    <property type="entry name" value="Histidine kinase-like ATPase, C-terminal domain"/>
    <property type="match status" value="1"/>
</dbReference>
<feature type="non-terminal residue" evidence="14">
    <location>
        <position position="433"/>
    </location>
</feature>
<evidence type="ECO:0000256" key="6">
    <source>
        <dbReference type="ARBA" id="ARBA00022692"/>
    </source>
</evidence>
<gene>
    <name evidence="14" type="ORF">A2872_03240</name>
</gene>
<evidence type="ECO:0000256" key="10">
    <source>
        <dbReference type="ARBA" id="ARBA00023136"/>
    </source>
</evidence>
<dbReference type="SUPFAM" id="SSF47384">
    <property type="entry name" value="Homodimeric domain of signal transducing histidine kinase"/>
    <property type="match status" value="1"/>
</dbReference>
<keyword evidence="4" id="KW-0597">Phosphoprotein</keyword>
<dbReference type="InterPro" id="IPR003594">
    <property type="entry name" value="HATPase_dom"/>
</dbReference>
<evidence type="ECO:0000256" key="9">
    <source>
        <dbReference type="ARBA" id="ARBA00023012"/>
    </source>
</evidence>
<feature type="transmembrane region" description="Helical" evidence="11">
    <location>
        <begin position="159"/>
        <end position="182"/>
    </location>
</feature>
<dbReference type="Proteomes" id="UP000178681">
    <property type="component" value="Unassembled WGS sequence"/>
</dbReference>
<keyword evidence="5" id="KW-0808">Transferase</keyword>
<keyword evidence="9" id="KW-0902">Two-component regulatory system</keyword>
<evidence type="ECO:0000313" key="15">
    <source>
        <dbReference type="Proteomes" id="UP000178681"/>
    </source>
</evidence>
<dbReference type="SMART" id="SM00304">
    <property type="entry name" value="HAMP"/>
    <property type="match status" value="1"/>
</dbReference>
<dbReference type="SUPFAM" id="SSF55874">
    <property type="entry name" value="ATPase domain of HSP90 chaperone/DNA topoisomerase II/histidine kinase"/>
    <property type="match status" value="1"/>
</dbReference>
<evidence type="ECO:0000256" key="5">
    <source>
        <dbReference type="ARBA" id="ARBA00022679"/>
    </source>
</evidence>
<dbReference type="GO" id="GO:0005886">
    <property type="term" value="C:plasma membrane"/>
    <property type="evidence" value="ECO:0007669"/>
    <property type="project" value="TreeGrafter"/>
</dbReference>
<evidence type="ECO:0000313" key="14">
    <source>
        <dbReference type="EMBL" id="OGG07829.1"/>
    </source>
</evidence>
<proteinExistence type="predicted"/>
<comment type="caution">
    <text evidence="14">The sequence shown here is derived from an EMBL/GenBank/DDBJ whole genome shotgun (WGS) entry which is preliminary data.</text>
</comment>
<dbReference type="GO" id="GO:0000155">
    <property type="term" value="F:phosphorelay sensor kinase activity"/>
    <property type="evidence" value="ECO:0007669"/>
    <property type="project" value="InterPro"/>
</dbReference>
<dbReference type="Pfam" id="PF00672">
    <property type="entry name" value="HAMP"/>
    <property type="match status" value="1"/>
</dbReference>
<dbReference type="Pfam" id="PF02518">
    <property type="entry name" value="HATPase_c"/>
    <property type="match status" value="1"/>
</dbReference>
<protein>
    <recommendedName>
        <fullName evidence="3">histidine kinase</fullName>
        <ecNumber evidence="3">2.7.13.3</ecNumber>
    </recommendedName>
</protein>
<keyword evidence="6 11" id="KW-0812">Transmembrane</keyword>
<evidence type="ECO:0000256" key="8">
    <source>
        <dbReference type="ARBA" id="ARBA00022989"/>
    </source>
</evidence>
<dbReference type="PRINTS" id="PR00344">
    <property type="entry name" value="BCTRLSENSOR"/>
</dbReference>
<dbReference type="Gene3D" id="1.10.287.130">
    <property type="match status" value="1"/>
</dbReference>
<dbReference type="InterPro" id="IPR003661">
    <property type="entry name" value="HisK_dim/P_dom"/>
</dbReference>
<evidence type="ECO:0000259" key="12">
    <source>
        <dbReference type="PROSITE" id="PS50109"/>
    </source>
</evidence>
<dbReference type="SMART" id="SM00387">
    <property type="entry name" value="HATPase_c"/>
    <property type="match status" value="1"/>
</dbReference>
<dbReference type="PROSITE" id="PS50109">
    <property type="entry name" value="HIS_KIN"/>
    <property type="match status" value="1"/>
</dbReference>
<dbReference type="InterPro" id="IPR036890">
    <property type="entry name" value="HATPase_C_sf"/>
</dbReference>
<dbReference type="PROSITE" id="PS50885">
    <property type="entry name" value="HAMP"/>
    <property type="match status" value="1"/>
</dbReference>
<dbReference type="EC" id="2.7.13.3" evidence="3"/>
<accession>A0A1F5Z5W5</accession>
<dbReference type="InterPro" id="IPR036097">
    <property type="entry name" value="HisK_dim/P_sf"/>
</dbReference>
<feature type="domain" description="HAMP" evidence="13">
    <location>
        <begin position="183"/>
        <end position="236"/>
    </location>
</feature>
<feature type="domain" description="Histidine kinase" evidence="12">
    <location>
        <begin position="244"/>
        <end position="433"/>
    </location>
</feature>
<evidence type="ECO:0000256" key="4">
    <source>
        <dbReference type="ARBA" id="ARBA00022553"/>
    </source>
</evidence>
<dbReference type="InterPro" id="IPR050428">
    <property type="entry name" value="TCS_sensor_his_kinase"/>
</dbReference>
<evidence type="ECO:0000256" key="3">
    <source>
        <dbReference type="ARBA" id="ARBA00012438"/>
    </source>
</evidence>
<dbReference type="SMART" id="SM00388">
    <property type="entry name" value="HisKA"/>
    <property type="match status" value="1"/>
</dbReference>
<dbReference type="CDD" id="cd00075">
    <property type="entry name" value="HATPase"/>
    <property type="match status" value="1"/>
</dbReference>
<dbReference type="SUPFAM" id="SSF158472">
    <property type="entry name" value="HAMP domain-like"/>
    <property type="match status" value="1"/>
</dbReference>